<protein>
    <submittedName>
        <fullName evidence="1">Methyltransferase family protein</fullName>
    </submittedName>
</protein>
<dbReference type="GO" id="GO:0008168">
    <property type="term" value="F:methyltransferase activity"/>
    <property type="evidence" value="ECO:0007669"/>
    <property type="project" value="UniProtKB-KW"/>
</dbReference>
<dbReference type="RefSeq" id="WP_133555000.1">
    <property type="nucleotide sequence ID" value="NZ_SNYF01000006.1"/>
</dbReference>
<dbReference type="Proteomes" id="UP000294535">
    <property type="component" value="Unassembled WGS sequence"/>
</dbReference>
<keyword evidence="1" id="KW-0808">Transferase</keyword>
<evidence type="ECO:0000313" key="2">
    <source>
        <dbReference type="Proteomes" id="UP000294535"/>
    </source>
</evidence>
<dbReference type="Pfam" id="PF13489">
    <property type="entry name" value="Methyltransf_23"/>
    <property type="match status" value="1"/>
</dbReference>
<dbReference type="Gene3D" id="3.40.50.150">
    <property type="entry name" value="Vaccinia Virus protein VP39"/>
    <property type="match status" value="1"/>
</dbReference>
<proteinExistence type="predicted"/>
<dbReference type="AlphaFoldDB" id="A0A4V3D264"/>
<reference evidence="1 2" key="1">
    <citation type="submission" date="2019-03" db="EMBL/GenBank/DDBJ databases">
        <title>Genomic Encyclopedia of Type Strains, Phase III (KMG-III): the genomes of soil and plant-associated and newly described type strains.</title>
        <authorList>
            <person name="Whitman W."/>
        </authorList>
    </citation>
    <scope>NUCLEOTIDE SEQUENCE [LARGE SCALE GENOMIC DNA]</scope>
    <source>
        <strain evidence="1 2">CECT 8446</strain>
    </source>
</reference>
<gene>
    <name evidence="1" type="ORF">DFQ04_1842</name>
</gene>
<dbReference type="CDD" id="cd02440">
    <property type="entry name" value="AdoMet_MTases"/>
    <property type="match status" value="1"/>
</dbReference>
<dbReference type="EMBL" id="SNYF01000006">
    <property type="protein sequence ID" value="TDQ17190.1"/>
    <property type="molecule type" value="Genomic_DNA"/>
</dbReference>
<comment type="caution">
    <text evidence="1">The sequence shown here is derived from an EMBL/GenBank/DDBJ whole genome shotgun (WGS) entry which is preliminary data.</text>
</comment>
<evidence type="ECO:0000313" key="1">
    <source>
        <dbReference type="EMBL" id="TDQ17190.1"/>
    </source>
</evidence>
<accession>A0A4V3D264</accession>
<name>A0A4V3D264_9BACT</name>
<dbReference type="InterPro" id="IPR029063">
    <property type="entry name" value="SAM-dependent_MTases_sf"/>
</dbReference>
<keyword evidence="1" id="KW-0489">Methyltransferase</keyword>
<dbReference type="SUPFAM" id="SSF53335">
    <property type="entry name" value="S-adenosyl-L-methionine-dependent methyltransferases"/>
    <property type="match status" value="1"/>
</dbReference>
<dbReference type="GO" id="GO:0032259">
    <property type="term" value="P:methylation"/>
    <property type="evidence" value="ECO:0007669"/>
    <property type="project" value="UniProtKB-KW"/>
</dbReference>
<organism evidence="1 2">
    <name type="scientific">Algoriphagus boseongensis</name>
    <dbReference type="NCBI Taxonomy" id="1442587"/>
    <lineage>
        <taxon>Bacteria</taxon>
        <taxon>Pseudomonadati</taxon>
        <taxon>Bacteroidota</taxon>
        <taxon>Cytophagia</taxon>
        <taxon>Cytophagales</taxon>
        <taxon>Cyclobacteriaceae</taxon>
        <taxon>Algoriphagus</taxon>
    </lineage>
</organism>
<dbReference type="PANTHER" id="PTHR43861">
    <property type="entry name" value="TRANS-ACONITATE 2-METHYLTRANSFERASE-RELATED"/>
    <property type="match status" value="1"/>
</dbReference>
<dbReference type="OrthoDB" id="9791837at2"/>
<sequence>MPIEENSSICPFCKGTDLLSFSAQERMLGLGDTFHYNTCTSCASIQISEVPSKLSDFYPKEYYSFEELSRSNWIKRTLKLFRMIGFRYLGLFPPIYGYWLRKINPDFNARIADVGCGSGQLIYELSLGGYSRLEGYDPFIPKDKKISDRVFLFKKGIEEADGKFDLIMMHHAFEHMANPEEVLNTCFAKLNPGGKLLVRCPVSDSQVWKEKGNLWVQLDAPRHLVIPSVEGMRILSQKVGLNLDEVEFDSNGFQFWGTSLYEKGERLDLKKLSQYFSSEELKEFEKKALQFNKEGKGDQACFYLSKPL</sequence>
<keyword evidence="2" id="KW-1185">Reference proteome</keyword>